<evidence type="ECO:0000256" key="1">
    <source>
        <dbReference type="ARBA" id="ARBA00022553"/>
    </source>
</evidence>
<dbReference type="GO" id="GO:0032040">
    <property type="term" value="C:small-subunit processome"/>
    <property type="evidence" value="ECO:0007669"/>
    <property type="project" value="TreeGrafter"/>
</dbReference>
<proteinExistence type="predicted"/>
<reference evidence="4" key="2">
    <citation type="submission" date="2013-10" db="EMBL/GenBank/DDBJ databases">
        <authorList>
            <person name="Aslett M."/>
        </authorList>
    </citation>
    <scope>NUCLEOTIDE SEQUENCE</scope>
    <source>
        <strain evidence="4">Houghton</strain>
    </source>
</reference>
<organism evidence="4 5">
    <name type="scientific">Eimeria acervulina</name>
    <name type="common">Coccidian parasite</name>
    <dbReference type="NCBI Taxonomy" id="5801"/>
    <lineage>
        <taxon>Eukaryota</taxon>
        <taxon>Sar</taxon>
        <taxon>Alveolata</taxon>
        <taxon>Apicomplexa</taxon>
        <taxon>Conoidasida</taxon>
        <taxon>Coccidia</taxon>
        <taxon>Eucoccidiorida</taxon>
        <taxon>Eimeriorina</taxon>
        <taxon>Eimeriidae</taxon>
        <taxon>Eimeria</taxon>
    </lineage>
</organism>
<dbReference type="VEuPathDB" id="ToxoDB:EAH_00008280"/>
<feature type="compositionally biased region" description="Low complexity" evidence="2">
    <location>
        <begin position="13"/>
        <end position="37"/>
    </location>
</feature>
<feature type="region of interest" description="Disordered" evidence="2">
    <location>
        <begin position="635"/>
        <end position="659"/>
    </location>
</feature>
<dbReference type="EMBL" id="HG670901">
    <property type="protein sequence ID" value="CDI78661.1"/>
    <property type="molecule type" value="Genomic_DNA"/>
</dbReference>
<dbReference type="OrthoDB" id="203440at2759"/>
<dbReference type="RefSeq" id="XP_013251134.1">
    <property type="nucleotide sequence ID" value="XM_013395680.1"/>
</dbReference>
<protein>
    <recommendedName>
        <fullName evidence="3">Sas10 C-terminal domain-containing protein</fullName>
    </recommendedName>
</protein>
<dbReference type="Pfam" id="PF04000">
    <property type="entry name" value="Sas10_Utp3"/>
    <property type="match status" value="1"/>
</dbReference>
<feature type="domain" description="Sas10 C-terminal" evidence="3">
    <location>
        <begin position="694"/>
        <end position="767"/>
    </location>
</feature>
<dbReference type="GeneID" id="25268898"/>
<evidence type="ECO:0000259" key="3">
    <source>
        <dbReference type="Pfam" id="PF09368"/>
    </source>
</evidence>
<feature type="compositionally biased region" description="Acidic residues" evidence="2">
    <location>
        <begin position="98"/>
        <end position="107"/>
    </location>
</feature>
<dbReference type="InterPro" id="IPR018972">
    <property type="entry name" value="Sas10_C_dom"/>
</dbReference>
<reference evidence="4" key="1">
    <citation type="submission" date="2013-10" db="EMBL/GenBank/DDBJ databases">
        <title>Genomic analysis of the causative agents of coccidiosis in chickens.</title>
        <authorList>
            <person name="Reid A.J."/>
            <person name="Blake D."/>
            <person name="Billington K."/>
            <person name="Browne H."/>
            <person name="Dunn M."/>
            <person name="Hung S."/>
            <person name="Kawahara F."/>
            <person name="Miranda-Saavedra D."/>
            <person name="Mourier T."/>
            <person name="Nagra H."/>
            <person name="Otto T.D."/>
            <person name="Rawlings N."/>
            <person name="Sanchez A."/>
            <person name="Sanders M."/>
            <person name="Subramaniam C."/>
            <person name="Tay Y."/>
            <person name="Dear P."/>
            <person name="Doerig C."/>
            <person name="Gruber A."/>
            <person name="Parkinson J."/>
            <person name="Shirley M."/>
            <person name="Wan K.L."/>
            <person name="Berriman M."/>
            <person name="Tomley F."/>
            <person name="Pain A."/>
        </authorList>
    </citation>
    <scope>NUCLEOTIDE SEQUENCE</scope>
    <source>
        <strain evidence="4">Houghton</strain>
    </source>
</reference>
<dbReference type="OMA" id="KSMKPVW"/>
<evidence type="ECO:0000313" key="4">
    <source>
        <dbReference type="EMBL" id="CDI78661.1"/>
    </source>
</evidence>
<dbReference type="PANTHER" id="PTHR13237:SF9">
    <property type="entry name" value="NEUROGUIDIN"/>
    <property type="match status" value="1"/>
</dbReference>
<dbReference type="InterPro" id="IPR007146">
    <property type="entry name" value="Sas10/Utp3/C1D"/>
</dbReference>
<feature type="region of interest" description="Disordered" evidence="2">
    <location>
        <begin position="384"/>
        <end position="428"/>
    </location>
</feature>
<feature type="region of interest" description="Disordered" evidence="2">
    <location>
        <begin position="1"/>
        <end position="150"/>
    </location>
</feature>
<dbReference type="PANTHER" id="PTHR13237">
    <property type="entry name" value="SOMETHING ABOUT SILENCING PROTEIN 10-RELATED"/>
    <property type="match status" value="1"/>
</dbReference>
<gene>
    <name evidence="4" type="ORF">EAH_00008280</name>
</gene>
<keyword evidence="5" id="KW-1185">Reference proteome</keyword>
<evidence type="ECO:0000256" key="2">
    <source>
        <dbReference type="SAM" id="MobiDB-lite"/>
    </source>
</evidence>
<feature type="compositionally biased region" description="Basic and acidic residues" evidence="2">
    <location>
        <begin position="738"/>
        <end position="750"/>
    </location>
</feature>
<dbReference type="GO" id="GO:0000462">
    <property type="term" value="P:maturation of SSU-rRNA from tricistronic rRNA transcript (SSU-rRNA, 5.8S rRNA, LSU-rRNA)"/>
    <property type="evidence" value="ECO:0007669"/>
    <property type="project" value="TreeGrafter"/>
</dbReference>
<feature type="compositionally biased region" description="Acidic residues" evidence="2">
    <location>
        <begin position="80"/>
        <end position="90"/>
    </location>
</feature>
<evidence type="ECO:0000313" key="5">
    <source>
        <dbReference type="Proteomes" id="UP000018050"/>
    </source>
</evidence>
<dbReference type="AlphaFoldDB" id="U6GEI3"/>
<dbReference type="Pfam" id="PF09368">
    <property type="entry name" value="Sas10"/>
    <property type="match status" value="1"/>
</dbReference>
<dbReference type="Proteomes" id="UP000018050">
    <property type="component" value="Unassembled WGS sequence"/>
</dbReference>
<name>U6GEI3_EIMAC</name>
<keyword evidence="1" id="KW-0597">Phosphoprotein</keyword>
<feature type="region of interest" description="Disordered" evidence="2">
    <location>
        <begin position="727"/>
        <end position="768"/>
    </location>
</feature>
<accession>U6GEI3</accession>
<sequence length="768" mass="84538">MTKAKRGGGRGVGARPSVSSARRGGSKKGSSAASEGAYLSDSSEDFLPLDGQGRDENSSEDESDMLRQMGLEGAEHAASEEDEESDDDGQSDSQASAADEEEGDDASSDSGAEESRTAWGRRAKDFYGESSSGESSEDEEEMMEKMKEAVRVAEVEDVEGMTEADFGADARSLEALKQLLALQDKSLGSKAQQALQQSEGKEGAEKDLLWKARLDAEVDAILDGLSTSAEHGQQQQIPQAVAAGLCEEELKQIVATAHPELQGLLKELQDALGEINSKVEPLVSLAKRRNFLTKEGVSLLDAKNQLLLSYLSYLSYYIVLKAHGVPVASHPVVERLIESRLLLQKLRPIEAALKPQLERLLTDGGDSFQSDVGAAPRARPEAFAAMGESDEEEQEGLLSGEEKSTESGGSGSEDEDAKGSQAYKPPKMVSMEYTADKVPAQTRASRELQRAAERLKKSEMVRAVREMTSDAPEEIGIERFIAAQAHRAAAREAGLLRGSNGEEDEEQFELMRRSLSKKERKGIVSCMRIEMEIVTTNQALRAGAQAAQRAQFERRAAAAVGSTLEDLAVFYEQPLGGEEDDELGIHSNAKKVKAKGVLGHYLNAAKQAAEEAAKTHKAQAEKLIIARQQNLQHLSRRTNKEMHKQNSRKPAREESEDEEFAALVGETKMKKLQKKQRMKEKAEAFLPQEEEEVEGQRRITREIKTNRGLVRKRKKFEGNARVHNRMKYQQKAKKLKSLRQEMRPVEDRTYSGEASGLRANLKRSRTLH</sequence>
<feature type="compositionally biased region" description="Basic residues" evidence="2">
    <location>
        <begin position="727"/>
        <end position="737"/>
    </location>
</feature>